<evidence type="ECO:0000256" key="3">
    <source>
        <dbReference type="ARBA" id="ARBA00013208"/>
    </source>
</evidence>
<sequence>MEEELIPQSSNMGSSFKRYFVNAGLFLLEFIKIALLAGITIALVRYYLFKPFYVKGASMEPNFYDHEYLIIDEVTYRFNEIKRGDVIVFKYPENPKEYFLKRIIGLPGERVKVAGGQVTVYNEAHPEGLAIQESYIPKDVVTEGEKIIVLGADEFFVLGDNRENSYDSRRFGPVDRNLIVGRAWFRGWPLNRMQTFNTPEFNY</sequence>
<evidence type="ECO:0000256" key="2">
    <source>
        <dbReference type="ARBA" id="ARBA00009370"/>
    </source>
</evidence>
<accession>A0A0G0HBQ8</accession>
<evidence type="ECO:0000256" key="5">
    <source>
        <dbReference type="PIRSR" id="PIRSR600223-1"/>
    </source>
</evidence>
<dbReference type="Gene3D" id="2.10.109.10">
    <property type="entry name" value="Umud Fragment, subunit A"/>
    <property type="match status" value="1"/>
</dbReference>
<dbReference type="Proteomes" id="UP000034333">
    <property type="component" value="Unassembled WGS sequence"/>
</dbReference>
<dbReference type="PROSITE" id="PS00761">
    <property type="entry name" value="SPASE_I_3"/>
    <property type="match status" value="1"/>
</dbReference>
<dbReference type="PATRIC" id="fig|1619036.3.peg.497"/>
<dbReference type="InterPro" id="IPR000223">
    <property type="entry name" value="Pept_S26A_signal_pept_1"/>
</dbReference>
<dbReference type="Pfam" id="PF10502">
    <property type="entry name" value="Peptidase_S26"/>
    <property type="match status" value="1"/>
</dbReference>
<dbReference type="PANTHER" id="PTHR43390:SF1">
    <property type="entry name" value="CHLOROPLAST PROCESSING PEPTIDASE"/>
    <property type="match status" value="1"/>
</dbReference>
<dbReference type="GO" id="GO:0004252">
    <property type="term" value="F:serine-type endopeptidase activity"/>
    <property type="evidence" value="ECO:0007669"/>
    <property type="project" value="InterPro"/>
</dbReference>
<evidence type="ECO:0000259" key="7">
    <source>
        <dbReference type="Pfam" id="PF10502"/>
    </source>
</evidence>
<comment type="similarity">
    <text evidence="2 6">Belongs to the peptidase S26 family.</text>
</comment>
<comment type="catalytic activity">
    <reaction evidence="1 6">
        <text>Cleavage of hydrophobic, N-terminal signal or leader sequences from secreted and periplasmic proteins.</text>
        <dbReference type="EC" id="3.4.21.89"/>
    </reaction>
</comment>
<evidence type="ECO:0000256" key="1">
    <source>
        <dbReference type="ARBA" id="ARBA00000677"/>
    </source>
</evidence>
<dbReference type="CDD" id="cd06530">
    <property type="entry name" value="S26_SPase_I"/>
    <property type="match status" value="1"/>
</dbReference>
<feature type="active site" evidence="5">
    <location>
        <position position="101"/>
    </location>
</feature>
<feature type="domain" description="Peptidase S26" evidence="7">
    <location>
        <begin position="28"/>
        <end position="188"/>
    </location>
</feature>
<dbReference type="PRINTS" id="PR00727">
    <property type="entry name" value="LEADERPTASE"/>
</dbReference>
<evidence type="ECO:0000313" key="8">
    <source>
        <dbReference type="EMBL" id="KKQ40623.1"/>
    </source>
</evidence>
<dbReference type="EMBL" id="LBTN01000015">
    <property type="protein sequence ID" value="KKQ40623.1"/>
    <property type="molecule type" value="Genomic_DNA"/>
</dbReference>
<dbReference type="GO" id="GO:0006465">
    <property type="term" value="P:signal peptide processing"/>
    <property type="evidence" value="ECO:0007669"/>
    <property type="project" value="InterPro"/>
</dbReference>
<dbReference type="SUPFAM" id="SSF51306">
    <property type="entry name" value="LexA/Signal peptidase"/>
    <property type="match status" value="1"/>
</dbReference>
<dbReference type="EC" id="3.4.21.89" evidence="3 6"/>
<keyword evidence="6" id="KW-0812">Transmembrane</keyword>
<dbReference type="GO" id="GO:0016020">
    <property type="term" value="C:membrane"/>
    <property type="evidence" value="ECO:0007669"/>
    <property type="project" value="UniProtKB-SubCell"/>
</dbReference>
<feature type="active site" evidence="5">
    <location>
        <position position="58"/>
    </location>
</feature>
<organism evidence="8 9">
    <name type="scientific">Candidatus Magasanikbacteria bacterium GW2011_GWA2_37_8</name>
    <dbReference type="NCBI Taxonomy" id="1619036"/>
    <lineage>
        <taxon>Bacteria</taxon>
        <taxon>Candidatus Magasanikiibacteriota</taxon>
    </lineage>
</organism>
<dbReference type="AlphaFoldDB" id="A0A0G0HBQ8"/>
<evidence type="ECO:0000256" key="4">
    <source>
        <dbReference type="ARBA" id="ARBA00022801"/>
    </source>
</evidence>
<keyword evidence="4 6" id="KW-0378">Hydrolase</keyword>
<comment type="caution">
    <text evidence="8">The sequence shown here is derived from an EMBL/GenBank/DDBJ whole genome shotgun (WGS) entry which is preliminary data.</text>
</comment>
<dbReference type="InterPro" id="IPR036286">
    <property type="entry name" value="LexA/Signal_pep-like_sf"/>
</dbReference>
<dbReference type="GO" id="GO:0009003">
    <property type="term" value="F:signal peptidase activity"/>
    <property type="evidence" value="ECO:0007669"/>
    <property type="project" value="UniProtKB-EC"/>
</dbReference>
<dbReference type="PROSITE" id="PS00760">
    <property type="entry name" value="SPASE_I_2"/>
    <property type="match status" value="1"/>
</dbReference>
<dbReference type="NCBIfam" id="TIGR02227">
    <property type="entry name" value="sigpep_I_bact"/>
    <property type="match status" value="1"/>
</dbReference>
<name>A0A0G0HBQ8_9BACT</name>
<dbReference type="STRING" id="1619036.US58_C0015G0016"/>
<gene>
    <name evidence="8" type="ORF">US58_C0015G0016</name>
</gene>
<dbReference type="InterPro" id="IPR019533">
    <property type="entry name" value="Peptidase_S26"/>
</dbReference>
<keyword evidence="6" id="KW-1133">Transmembrane helix</keyword>
<keyword evidence="6" id="KW-0472">Membrane</keyword>
<comment type="subcellular location">
    <subcellularLocation>
        <location evidence="6">Membrane</location>
        <topology evidence="6">Single-pass type II membrane protein</topology>
    </subcellularLocation>
</comment>
<dbReference type="InterPro" id="IPR019757">
    <property type="entry name" value="Pept_S26A_signal_pept_1_Lys-AS"/>
</dbReference>
<evidence type="ECO:0000256" key="6">
    <source>
        <dbReference type="RuleBase" id="RU362042"/>
    </source>
</evidence>
<keyword evidence="6" id="KW-0645">Protease</keyword>
<protein>
    <recommendedName>
        <fullName evidence="3 6">Signal peptidase I</fullName>
        <ecNumber evidence="3 6">3.4.21.89</ecNumber>
    </recommendedName>
</protein>
<feature type="transmembrane region" description="Helical" evidence="6">
    <location>
        <begin position="20"/>
        <end position="48"/>
    </location>
</feature>
<proteinExistence type="inferred from homology"/>
<dbReference type="PANTHER" id="PTHR43390">
    <property type="entry name" value="SIGNAL PEPTIDASE I"/>
    <property type="match status" value="1"/>
</dbReference>
<evidence type="ECO:0000313" key="9">
    <source>
        <dbReference type="Proteomes" id="UP000034333"/>
    </source>
</evidence>
<reference evidence="8 9" key="1">
    <citation type="journal article" date="2015" name="Nature">
        <title>rRNA introns, odd ribosomes, and small enigmatic genomes across a large radiation of phyla.</title>
        <authorList>
            <person name="Brown C.T."/>
            <person name="Hug L.A."/>
            <person name="Thomas B.C."/>
            <person name="Sharon I."/>
            <person name="Castelle C.J."/>
            <person name="Singh A."/>
            <person name="Wilkins M.J."/>
            <person name="Williams K.H."/>
            <person name="Banfield J.F."/>
        </authorList>
    </citation>
    <scope>NUCLEOTIDE SEQUENCE [LARGE SCALE GENOMIC DNA]</scope>
</reference>
<dbReference type="InterPro" id="IPR019758">
    <property type="entry name" value="Pept_S26A_signal_pept_1_CS"/>
</dbReference>